<reference evidence="3 4" key="1">
    <citation type="submission" date="2018-07" db="EMBL/GenBank/DDBJ databases">
        <authorList>
            <person name="Quirk P.G."/>
            <person name="Krulwich T.A."/>
        </authorList>
    </citation>
    <scope>NUCLEOTIDE SEQUENCE [LARGE SCALE GENOMIC DNA]</scope>
    <source>
        <strain evidence="3 4">CC-BB4</strain>
    </source>
</reference>
<feature type="domain" description="Terminase large subunit gp17-like C-terminal" evidence="2">
    <location>
        <begin position="297"/>
        <end position="445"/>
    </location>
</feature>
<proteinExistence type="predicted"/>
<dbReference type="InterPro" id="IPR027417">
    <property type="entry name" value="P-loop_NTPase"/>
</dbReference>
<dbReference type="Gene3D" id="3.30.420.240">
    <property type="match status" value="1"/>
</dbReference>
<dbReference type="KEGG" id="ptaw:DW352_00380"/>
<dbReference type="AlphaFoldDB" id="A0A345ZQB0"/>
<keyword evidence="4" id="KW-1185">Reference proteome</keyword>
<evidence type="ECO:0000256" key="1">
    <source>
        <dbReference type="ARBA" id="ARBA00022612"/>
    </source>
</evidence>
<dbReference type="GO" id="GO:0005524">
    <property type="term" value="F:ATP binding"/>
    <property type="evidence" value="ECO:0007669"/>
    <property type="project" value="UniProtKB-KW"/>
</dbReference>
<keyword evidence="3" id="KW-0547">Nucleotide-binding</keyword>
<dbReference type="OrthoDB" id="4519042at2"/>
<accession>A0A345ZQB0</accession>
<organism evidence="3 4">
    <name type="scientific">Pseudolabrys taiwanensis</name>
    <dbReference type="NCBI Taxonomy" id="331696"/>
    <lineage>
        <taxon>Bacteria</taxon>
        <taxon>Pseudomonadati</taxon>
        <taxon>Pseudomonadota</taxon>
        <taxon>Alphaproteobacteria</taxon>
        <taxon>Hyphomicrobiales</taxon>
        <taxon>Xanthobacteraceae</taxon>
        <taxon>Pseudolabrys</taxon>
    </lineage>
</organism>
<dbReference type="Proteomes" id="UP000254889">
    <property type="component" value="Chromosome"/>
</dbReference>
<dbReference type="Pfam" id="PF03237">
    <property type="entry name" value="Terminase_6N"/>
    <property type="match status" value="1"/>
</dbReference>
<gene>
    <name evidence="3" type="ORF">DW352_00380</name>
</gene>
<dbReference type="Pfam" id="PF17289">
    <property type="entry name" value="Terminase_6C"/>
    <property type="match status" value="1"/>
</dbReference>
<dbReference type="InterPro" id="IPR035421">
    <property type="entry name" value="Terminase_6C"/>
</dbReference>
<dbReference type="EMBL" id="CP031417">
    <property type="protein sequence ID" value="AXK79107.1"/>
    <property type="molecule type" value="Genomic_DNA"/>
</dbReference>
<sequence length="460" mass="51066">MPITTTSPPILTHSVTNLRVVLRRLWKATQTRSLLKTWNGPELTRFNRDFLTLAHRHQEPRAYGNDGDAWTTWLVLGGRGAGKTRLGAEWVRALAMGRPPYTEARAHHIALIGETEHDVREVMIDGPAGLIHTSPTSERPQYTSSRKRLEWSNGTIAYAFSAEDPDQLRGPQFDAAWCDELAKWRDPDAVFDMLQFGLRLGQRPRQLVTTTPRPIALIKRLIDDPRTAVTHASTHANRAHLASAFFDAVIGRYEGTQLGRQEIDGEVVEERTDGLWTRATIERARVAEAPPLRRVVVGVDPPASAREGADICGIVAAGIAENDIVYVLADESEGRLSPAAWANKAIALYRRLEADAIIAEVNMGGDMVAQVFRQIDYTVPVRQVRATRAKFTRAEPVATLYTQGRVRHVGAPMRALEDQMCDFGLDGLSDGHSPDRLDALVWAVTALTSRRSQGPRITFL</sequence>
<evidence type="ECO:0000313" key="3">
    <source>
        <dbReference type="EMBL" id="AXK79107.1"/>
    </source>
</evidence>
<keyword evidence="1" id="KW-1188">Viral release from host cell</keyword>
<name>A0A345ZQB0_9HYPH</name>
<dbReference type="Gene3D" id="3.40.50.300">
    <property type="entry name" value="P-loop containing nucleotide triphosphate hydrolases"/>
    <property type="match status" value="1"/>
</dbReference>
<protein>
    <submittedName>
        <fullName evidence="3">ATP-binding protein</fullName>
    </submittedName>
</protein>
<keyword evidence="3" id="KW-0067">ATP-binding</keyword>
<evidence type="ECO:0000313" key="4">
    <source>
        <dbReference type="Proteomes" id="UP000254889"/>
    </source>
</evidence>
<evidence type="ECO:0000259" key="2">
    <source>
        <dbReference type="Pfam" id="PF17289"/>
    </source>
</evidence>